<evidence type="ECO:0000313" key="5">
    <source>
        <dbReference type="Proteomes" id="UP001294444"/>
    </source>
</evidence>
<dbReference type="PANTHER" id="PTHR45808">
    <property type="entry name" value="RHO GTPASE-ACTIVATING PROTEIN 68F"/>
    <property type="match status" value="1"/>
</dbReference>
<dbReference type="InterPro" id="IPR036865">
    <property type="entry name" value="CRAL-TRIO_dom_sf"/>
</dbReference>
<reference evidence="4" key="1">
    <citation type="submission" date="2023-10" db="EMBL/GenBank/DDBJ databases">
        <authorList>
            <person name="Guldener U."/>
        </authorList>
    </citation>
    <scope>NUCLEOTIDE SEQUENCE</scope>
    <source>
        <strain evidence="4">Mp4</strain>
    </source>
</reference>
<feature type="compositionally biased region" description="Acidic residues" evidence="1">
    <location>
        <begin position="848"/>
        <end position="860"/>
    </location>
</feature>
<evidence type="ECO:0000259" key="3">
    <source>
        <dbReference type="PROSITE" id="PS50238"/>
    </source>
</evidence>
<feature type="region of interest" description="Disordered" evidence="1">
    <location>
        <begin position="69"/>
        <end position="144"/>
    </location>
</feature>
<dbReference type="SUPFAM" id="SSF48350">
    <property type="entry name" value="GTPase activation domain, GAP"/>
    <property type="match status" value="1"/>
</dbReference>
<comment type="caution">
    <text evidence="4">The sequence shown here is derived from an EMBL/GenBank/DDBJ whole genome shotgun (WGS) entry which is preliminary data.</text>
</comment>
<dbReference type="PANTHER" id="PTHR45808:SF2">
    <property type="entry name" value="RHO GTPASE-ACTIVATING PROTEIN 68F"/>
    <property type="match status" value="1"/>
</dbReference>
<evidence type="ECO:0000256" key="1">
    <source>
        <dbReference type="SAM" id="MobiDB-lite"/>
    </source>
</evidence>
<protein>
    <submittedName>
        <fullName evidence="4">Related to Rho-GTPase-activating protein 1</fullName>
    </submittedName>
</protein>
<dbReference type="SUPFAM" id="SSF52087">
    <property type="entry name" value="CRAL/TRIO domain"/>
    <property type="match status" value="1"/>
</dbReference>
<feature type="compositionally biased region" description="Polar residues" evidence="1">
    <location>
        <begin position="168"/>
        <end position="177"/>
    </location>
</feature>
<organism evidence="4 5">
    <name type="scientific">Melanopsichium pennsylvanicum</name>
    <dbReference type="NCBI Taxonomy" id="63383"/>
    <lineage>
        <taxon>Eukaryota</taxon>
        <taxon>Fungi</taxon>
        <taxon>Dikarya</taxon>
        <taxon>Basidiomycota</taxon>
        <taxon>Ustilaginomycotina</taxon>
        <taxon>Ustilaginomycetes</taxon>
        <taxon>Ustilaginales</taxon>
        <taxon>Ustilaginaceae</taxon>
        <taxon>Melanopsichium</taxon>
    </lineage>
</organism>
<feature type="region of interest" description="Disordered" evidence="1">
    <location>
        <begin position="764"/>
        <end position="822"/>
    </location>
</feature>
<feature type="region of interest" description="Disordered" evidence="1">
    <location>
        <begin position="1034"/>
        <end position="1065"/>
    </location>
</feature>
<dbReference type="GO" id="GO:0007264">
    <property type="term" value="P:small GTPase-mediated signal transduction"/>
    <property type="evidence" value="ECO:0007669"/>
    <property type="project" value="TreeGrafter"/>
</dbReference>
<dbReference type="AlphaFoldDB" id="A0AAJ4XRI3"/>
<feature type="compositionally biased region" description="Low complexity" evidence="1">
    <location>
        <begin position="123"/>
        <end position="138"/>
    </location>
</feature>
<dbReference type="PROSITE" id="PS50191">
    <property type="entry name" value="CRAL_TRIO"/>
    <property type="match status" value="1"/>
</dbReference>
<dbReference type="Pfam" id="PF13716">
    <property type="entry name" value="CRAL_TRIO_2"/>
    <property type="match status" value="1"/>
</dbReference>
<dbReference type="Gene3D" id="3.40.525.10">
    <property type="entry name" value="CRAL-TRIO lipid binding domain"/>
    <property type="match status" value="1"/>
</dbReference>
<dbReference type="Proteomes" id="UP001294444">
    <property type="component" value="Unassembled WGS sequence"/>
</dbReference>
<gene>
    <name evidence="4" type="ORF">MEPE_05682</name>
</gene>
<dbReference type="InterPro" id="IPR008936">
    <property type="entry name" value="Rho_GTPase_activation_prot"/>
</dbReference>
<dbReference type="InterPro" id="IPR000198">
    <property type="entry name" value="RhoGAP_dom"/>
</dbReference>
<feature type="compositionally biased region" description="Polar residues" evidence="1">
    <location>
        <begin position="212"/>
        <end position="221"/>
    </location>
</feature>
<sequence>MTAIVATMASPSQPHHPSFDPEQDSPGTSGFNTHISTPSGQHTPAAGYRTAAGTLSNVFASLWGTYNHQEQQQHDSGPSRLHSPFSSSQTTAESPNPSIPGGWGNLLSWGPAAGRQNTSSTIRKSASPSRAPKPSRARGAIPFNISAPLEAAAENKVEKIEGRDKKTQGTLSVQPQVLLQRRSETVVSPRLSPTGSPRRRPLAGIFEDLDSLPQTPASRSPASPRGQFRDLPPASPSLTDESPSGAYATLSRLQSKPSTSKLRSGSGFLWPAASDHSTSPSAAATQSRPAAGWSEALARAEKLDSYVRRIVFQAGLDYETRPMVVLAACSLPDPKQVDYDALLDRIMDIMDLFVENDYTVIYFAGGGHHRPGWNWIWRAYRRLDRRFRKNLKKIYIIHPTFFTRSLLQFVNTGAYFVSPKFNKKVSQLYTLSALAEHVPLTQIDIPPEVLQWNTRYEKNLTLPPSRNSTDGGSAVGTGEKVFGVDLVTLMGEYGESGGVPRVVRDCVEAILGDFDGIRPAQVEGIFRRSPSSALLRTAQESYDRGHPVSLEQYRDPHIPAVLLKVFIRSLRRPIFPASMYGMIRACPYPPLSGSDDAGQAQETIEYLRTRLLPAIEPASAGLLLSYVLEMLHKVALYKETNKMDAANLATVIAPNLVASGNAIKDVMICRVDGISSMSTSPQTTAIPTMTTTTTTMTTPNLPRMRKASISNSIEAQSHHNTTLGSILRFCIERYYEIFDEVSFTAPVNTVQGLVDGLVRDATSLGGGGGASPSVSVKSRRLPSGIYDTPPASSGLNGGFQRQQQQLGHRRDESGASSSDFSFSTWGTPMTTIHANINKLTGVTGSQDNNDDDHDDAGDGEEDRRSGITNRSTASTREAYRASLGFGQHRINNSNTIARNSSGSLRLTKGRLGGSNNNLRASFTPLTPPVTAATTSAGVMRGISGLGVSTTPTLTSASESSGGVEADTERLVSQLSGVVINGENATATFTSCGGTDALPSSSSSLATSVVVKERDAISESSAKAVGTESAIVFGGAISGDSNERPPSSPKGSSSGDGGGVESVRGKCVRRELSEVVEAEDD</sequence>
<feature type="compositionally biased region" description="Polar residues" evidence="1">
    <location>
        <begin position="866"/>
        <end position="875"/>
    </location>
</feature>
<evidence type="ECO:0000313" key="4">
    <source>
        <dbReference type="EMBL" id="SNX86973.1"/>
    </source>
</evidence>
<dbReference type="InterPro" id="IPR001251">
    <property type="entry name" value="CRAL-TRIO_dom"/>
</dbReference>
<feature type="compositionally biased region" description="Polar residues" evidence="1">
    <location>
        <begin position="25"/>
        <end position="42"/>
    </location>
</feature>
<name>A0AAJ4XRI3_9BASI</name>
<feature type="compositionally biased region" description="Polar residues" evidence="1">
    <location>
        <begin position="84"/>
        <end position="96"/>
    </location>
</feature>
<dbReference type="EMBL" id="OAPG01000017">
    <property type="protein sequence ID" value="SNX86973.1"/>
    <property type="molecule type" value="Genomic_DNA"/>
</dbReference>
<feature type="region of interest" description="Disordered" evidence="1">
    <location>
        <begin position="160"/>
        <end position="245"/>
    </location>
</feature>
<accession>A0AAJ4XRI3</accession>
<feature type="region of interest" description="Disordered" evidence="1">
    <location>
        <begin position="1"/>
        <end position="47"/>
    </location>
</feature>
<proteinExistence type="predicted"/>
<dbReference type="GO" id="GO:0005096">
    <property type="term" value="F:GTPase activator activity"/>
    <property type="evidence" value="ECO:0007669"/>
    <property type="project" value="TreeGrafter"/>
</dbReference>
<dbReference type="PROSITE" id="PS50238">
    <property type="entry name" value="RHOGAP"/>
    <property type="match status" value="1"/>
</dbReference>
<feature type="compositionally biased region" description="Polar residues" evidence="1">
    <location>
        <begin position="790"/>
        <end position="806"/>
    </location>
</feature>
<feature type="domain" description="CRAL-TRIO" evidence="2">
    <location>
        <begin position="299"/>
        <end position="449"/>
    </location>
</feature>
<evidence type="ECO:0000259" key="2">
    <source>
        <dbReference type="PROSITE" id="PS50191"/>
    </source>
</evidence>
<dbReference type="SMART" id="SM00324">
    <property type="entry name" value="RhoGAP"/>
    <property type="match status" value="1"/>
</dbReference>
<keyword evidence="5" id="KW-1185">Reference proteome</keyword>
<feature type="domain" description="Rho-GAP" evidence="3">
    <location>
        <begin position="484"/>
        <end position="697"/>
    </location>
</feature>
<dbReference type="Pfam" id="PF00620">
    <property type="entry name" value="RhoGAP"/>
    <property type="match status" value="1"/>
</dbReference>
<feature type="region of interest" description="Disordered" evidence="1">
    <location>
        <begin position="840"/>
        <end position="875"/>
    </location>
</feature>
<dbReference type="CDD" id="cd00170">
    <property type="entry name" value="SEC14"/>
    <property type="match status" value="1"/>
</dbReference>
<dbReference type="GO" id="GO:0005737">
    <property type="term" value="C:cytoplasm"/>
    <property type="evidence" value="ECO:0007669"/>
    <property type="project" value="TreeGrafter"/>
</dbReference>
<dbReference type="Gene3D" id="1.10.555.10">
    <property type="entry name" value="Rho GTPase activation protein"/>
    <property type="match status" value="1"/>
</dbReference>